<evidence type="ECO:0000256" key="3">
    <source>
        <dbReference type="ARBA" id="ARBA00023163"/>
    </source>
</evidence>
<evidence type="ECO:0000313" key="5">
    <source>
        <dbReference type="EMBL" id="MBT8798740.1"/>
    </source>
</evidence>
<dbReference type="InterPro" id="IPR010982">
    <property type="entry name" value="Lambda_DNA-bd_dom_sf"/>
</dbReference>
<evidence type="ECO:0000313" key="6">
    <source>
        <dbReference type="Proteomes" id="UP000740605"/>
    </source>
</evidence>
<sequence length="345" mass="36879">MPQKVTLTDVSRAAGVGIATVSRAMGDHPDVSTATRDRIRAIAHELGYRPSVAARALRRGGFHAISVIVPDDVWGWWEPVVRSAFEAAAAAGYQVLVHPIAGTEGGLAAVIDGLANVQTEGVIVISVPDQKSVREACDRIGIPGVAIDDSSIDIHFPSISAANYDGAAEVARHLLAIGRSRIAFLGTDGEPGATAWGQTRFMKEREQAYRDVLESAGVAVDESLIIQVPFDETARGCPELGPLLEADDRIDAIFCAFDQLAAPVLRELADQSIRVPKDVAVAGFDDERTALLVNPQLTTARQPYSEMGRAAAELLLESLSGATPEVKRYEYPTQLVERASTKSET</sequence>
<proteinExistence type="predicted"/>
<keyword evidence="6" id="KW-1185">Reference proteome</keyword>
<gene>
    <name evidence="5" type="ORF">J0P97_11745</name>
</gene>
<evidence type="ECO:0000259" key="4">
    <source>
        <dbReference type="PROSITE" id="PS50932"/>
    </source>
</evidence>
<keyword evidence="3" id="KW-0804">Transcription</keyword>
<evidence type="ECO:0000256" key="2">
    <source>
        <dbReference type="ARBA" id="ARBA00023125"/>
    </source>
</evidence>
<protein>
    <submittedName>
        <fullName evidence="5">LacI family DNA-binding transcriptional regulator</fullName>
    </submittedName>
</protein>
<dbReference type="CDD" id="cd06267">
    <property type="entry name" value="PBP1_LacI_sugar_binding-like"/>
    <property type="match status" value="1"/>
</dbReference>
<comment type="caution">
    <text evidence="5">The sequence shown here is derived from an EMBL/GenBank/DDBJ whole genome shotgun (WGS) entry which is preliminary data.</text>
</comment>
<dbReference type="SUPFAM" id="SSF47413">
    <property type="entry name" value="lambda repressor-like DNA-binding domains"/>
    <property type="match status" value="1"/>
</dbReference>
<keyword evidence="1" id="KW-0805">Transcription regulation</keyword>
<organism evidence="5 6">
    <name type="scientific">Microbacterium flavum</name>
    <dbReference type="NCBI Taxonomy" id="415216"/>
    <lineage>
        <taxon>Bacteria</taxon>
        <taxon>Bacillati</taxon>
        <taxon>Actinomycetota</taxon>
        <taxon>Actinomycetes</taxon>
        <taxon>Micrococcales</taxon>
        <taxon>Microbacteriaceae</taxon>
        <taxon>Microbacterium</taxon>
    </lineage>
</organism>
<dbReference type="Pfam" id="PF00356">
    <property type="entry name" value="LacI"/>
    <property type="match status" value="1"/>
</dbReference>
<accession>A0ABS5XW29</accession>
<reference evidence="5 6" key="1">
    <citation type="submission" date="2021-03" db="EMBL/GenBank/DDBJ databases">
        <title>Microbacterium pauli sp. nov., isolated from microfiltered milk.</title>
        <authorList>
            <person name="Bellassi P."/>
            <person name="Fontana A."/>
            <person name="Callegari M.L."/>
            <person name="Lorenzo M."/>
            <person name="Cappa F."/>
        </authorList>
    </citation>
    <scope>NUCLEOTIDE SEQUENCE [LARGE SCALE GENOMIC DNA]</scope>
    <source>
        <strain evidence="5 6">DSM 18909</strain>
    </source>
</reference>
<dbReference type="InterPro" id="IPR000843">
    <property type="entry name" value="HTH_LacI"/>
</dbReference>
<dbReference type="EMBL" id="JAFLHG010000010">
    <property type="protein sequence ID" value="MBT8798740.1"/>
    <property type="molecule type" value="Genomic_DNA"/>
</dbReference>
<dbReference type="Gene3D" id="3.40.50.2300">
    <property type="match status" value="2"/>
</dbReference>
<dbReference type="InterPro" id="IPR046335">
    <property type="entry name" value="LacI/GalR-like_sensor"/>
</dbReference>
<dbReference type="PROSITE" id="PS50932">
    <property type="entry name" value="HTH_LACI_2"/>
    <property type="match status" value="1"/>
</dbReference>
<dbReference type="Proteomes" id="UP000740605">
    <property type="component" value="Unassembled WGS sequence"/>
</dbReference>
<dbReference type="SUPFAM" id="SSF53822">
    <property type="entry name" value="Periplasmic binding protein-like I"/>
    <property type="match status" value="1"/>
</dbReference>
<dbReference type="GO" id="GO:0003677">
    <property type="term" value="F:DNA binding"/>
    <property type="evidence" value="ECO:0007669"/>
    <property type="project" value="UniProtKB-KW"/>
</dbReference>
<keyword evidence="2 5" id="KW-0238">DNA-binding</keyword>
<dbReference type="CDD" id="cd01392">
    <property type="entry name" value="HTH_LacI"/>
    <property type="match status" value="1"/>
</dbReference>
<feature type="domain" description="HTH lacI-type" evidence="4">
    <location>
        <begin position="5"/>
        <end position="59"/>
    </location>
</feature>
<evidence type="ECO:0000256" key="1">
    <source>
        <dbReference type="ARBA" id="ARBA00023015"/>
    </source>
</evidence>
<dbReference type="Gene3D" id="1.10.260.40">
    <property type="entry name" value="lambda repressor-like DNA-binding domains"/>
    <property type="match status" value="1"/>
</dbReference>
<dbReference type="SMART" id="SM00354">
    <property type="entry name" value="HTH_LACI"/>
    <property type="match status" value="1"/>
</dbReference>
<name>A0ABS5XW29_9MICO</name>
<dbReference type="Pfam" id="PF13377">
    <property type="entry name" value="Peripla_BP_3"/>
    <property type="match status" value="1"/>
</dbReference>
<dbReference type="PANTHER" id="PTHR30146">
    <property type="entry name" value="LACI-RELATED TRANSCRIPTIONAL REPRESSOR"/>
    <property type="match status" value="1"/>
</dbReference>
<dbReference type="PANTHER" id="PTHR30146:SF153">
    <property type="entry name" value="LACTOSE OPERON REPRESSOR"/>
    <property type="match status" value="1"/>
</dbReference>
<dbReference type="InterPro" id="IPR028082">
    <property type="entry name" value="Peripla_BP_I"/>
</dbReference>